<evidence type="ECO:0000259" key="2">
    <source>
        <dbReference type="PROSITE" id="PS51762"/>
    </source>
</evidence>
<dbReference type="Proteomes" id="UP000185003">
    <property type="component" value="Unassembled WGS sequence"/>
</dbReference>
<dbReference type="RefSeq" id="WP_074237984.1">
    <property type="nucleotide sequence ID" value="NZ_FSRA01000001.1"/>
</dbReference>
<protein>
    <submittedName>
        <fullName evidence="3">Beta-glucanase, GH16 family</fullName>
    </submittedName>
</protein>
<dbReference type="AlphaFoldDB" id="A0A1N6DHX1"/>
<dbReference type="SUPFAM" id="SSF49899">
    <property type="entry name" value="Concanavalin A-like lectins/glucanases"/>
    <property type="match status" value="1"/>
</dbReference>
<keyword evidence="4" id="KW-1185">Reference proteome</keyword>
<dbReference type="GO" id="GO:0005975">
    <property type="term" value="P:carbohydrate metabolic process"/>
    <property type="evidence" value="ECO:0007669"/>
    <property type="project" value="InterPro"/>
</dbReference>
<gene>
    <name evidence="3" type="ORF">SAMN04488055_0771</name>
</gene>
<dbReference type="OrthoDB" id="9809583at2"/>
<organism evidence="3 4">
    <name type="scientific">Chitinophaga niabensis</name>
    <dbReference type="NCBI Taxonomy" id="536979"/>
    <lineage>
        <taxon>Bacteria</taxon>
        <taxon>Pseudomonadati</taxon>
        <taxon>Bacteroidota</taxon>
        <taxon>Chitinophagia</taxon>
        <taxon>Chitinophagales</taxon>
        <taxon>Chitinophagaceae</taxon>
        <taxon>Chitinophaga</taxon>
    </lineage>
</organism>
<dbReference type="InterPro" id="IPR013320">
    <property type="entry name" value="ConA-like_dom_sf"/>
</dbReference>
<dbReference type="EMBL" id="FSRA01000001">
    <property type="protein sequence ID" value="SIN70419.1"/>
    <property type="molecule type" value="Genomic_DNA"/>
</dbReference>
<dbReference type="PANTHER" id="PTHR10963:SF55">
    <property type="entry name" value="GLYCOSIDE HYDROLASE FAMILY 16 PROTEIN"/>
    <property type="match status" value="1"/>
</dbReference>
<dbReference type="CDD" id="cd08023">
    <property type="entry name" value="GH16_laminarinase_like"/>
    <property type="match status" value="1"/>
</dbReference>
<sequence>MIFTRNCLITLIICASHCSYAQKKTVNTSWKLAWSDEFNYKGLPDAKKWGYDVGKSGWGNNELQNYTANDTATAKVANGMLQIKANRHIQGTDTSYTSARLLTKGKYEWTYGRIEVRAKIAKGLGVLPAVWMLASTKKYGGWPNCGEIDIVEHIEWHTDSIYQTVHTGAYNHIKGTQRGVRTYLPRPWDAFHVYAMEWTPEGIDYFIDGIHRYHFPNEHKTPAEWPFDAPFHIIMNISVGGRWEGAKGIDPTIFPATMLIDYVRVYQDKK</sequence>
<dbReference type="Pfam" id="PF00722">
    <property type="entry name" value="Glyco_hydro_16"/>
    <property type="match status" value="1"/>
</dbReference>
<dbReference type="STRING" id="536979.SAMN04488055_0771"/>
<evidence type="ECO:0000313" key="4">
    <source>
        <dbReference type="Proteomes" id="UP000185003"/>
    </source>
</evidence>
<name>A0A1N6DHX1_9BACT</name>
<dbReference type="GO" id="GO:0004553">
    <property type="term" value="F:hydrolase activity, hydrolyzing O-glycosyl compounds"/>
    <property type="evidence" value="ECO:0007669"/>
    <property type="project" value="InterPro"/>
</dbReference>
<proteinExistence type="inferred from homology"/>
<dbReference type="PANTHER" id="PTHR10963">
    <property type="entry name" value="GLYCOSYL HYDROLASE-RELATED"/>
    <property type="match status" value="1"/>
</dbReference>
<comment type="similarity">
    <text evidence="1">Belongs to the glycosyl hydrolase 16 family.</text>
</comment>
<dbReference type="PROSITE" id="PS51762">
    <property type="entry name" value="GH16_2"/>
    <property type="match status" value="1"/>
</dbReference>
<accession>A0A1N6DHX1</accession>
<dbReference type="Gene3D" id="2.60.120.200">
    <property type="match status" value="1"/>
</dbReference>
<reference evidence="3 4" key="1">
    <citation type="submission" date="2016-11" db="EMBL/GenBank/DDBJ databases">
        <authorList>
            <person name="Jaros S."/>
            <person name="Januszkiewicz K."/>
            <person name="Wedrychowicz H."/>
        </authorList>
    </citation>
    <scope>NUCLEOTIDE SEQUENCE [LARGE SCALE GENOMIC DNA]</scope>
    <source>
        <strain evidence="3 4">DSM 24787</strain>
    </source>
</reference>
<evidence type="ECO:0000313" key="3">
    <source>
        <dbReference type="EMBL" id="SIN70419.1"/>
    </source>
</evidence>
<evidence type="ECO:0000256" key="1">
    <source>
        <dbReference type="ARBA" id="ARBA00006865"/>
    </source>
</evidence>
<dbReference type="InterPro" id="IPR000757">
    <property type="entry name" value="Beta-glucanase-like"/>
</dbReference>
<feature type="domain" description="GH16" evidence="2">
    <location>
        <begin position="20"/>
        <end position="270"/>
    </location>
</feature>
<dbReference type="InterPro" id="IPR050546">
    <property type="entry name" value="Glycosyl_Hydrlase_16"/>
</dbReference>